<dbReference type="AlphaFoldDB" id="A0A087B4K4"/>
<reference evidence="2 3" key="1">
    <citation type="submission" date="2014-03" db="EMBL/GenBank/DDBJ databases">
        <title>Genomics of Bifidobacteria.</title>
        <authorList>
            <person name="Ventura M."/>
            <person name="Milani C."/>
            <person name="Lugli G.A."/>
        </authorList>
    </citation>
    <scope>NUCLEOTIDE SEQUENCE [LARGE SCALE GENOMIC DNA]</scope>
    <source>
        <strain evidence="2 3">LMG 10738</strain>
    </source>
</reference>
<feature type="compositionally biased region" description="Basic and acidic residues" evidence="1">
    <location>
        <begin position="271"/>
        <end position="280"/>
    </location>
</feature>
<evidence type="ECO:0000256" key="1">
    <source>
        <dbReference type="SAM" id="MobiDB-lite"/>
    </source>
</evidence>
<accession>A0A087B4K4</accession>
<sequence length="280" mass="30722">MRASSSKRLAGSIWVFSPVPQGRSNVWIGSPTGPRSSTWHGTHPDLKAHAMPFRAGQEPVTAHRDGAGTVGAQPAPVARVERTGGQGEHVFQVGGEQIGQVLVLAIMNPAGQRVALCEPCLAQRMVALGRRQGNHQVAAHEPDRVGHTAFLVARIRVAEPCLEPVMSHHHRKQTRERDTAVRLAPAHARGIDRTPTARALRRYARRPAASRHTRIQLPRQATRPRSAYSNTADSRPGNAPRAPRRQPTRRPDRNQPAPMRAAIPVRRNRPARHDVPRASA</sequence>
<protein>
    <submittedName>
        <fullName evidence="2">Uncharacterized protein</fullName>
    </submittedName>
</protein>
<evidence type="ECO:0000313" key="3">
    <source>
        <dbReference type="Proteomes" id="UP000029067"/>
    </source>
</evidence>
<gene>
    <name evidence="2" type="ORF">BCUN_0453</name>
</gene>
<feature type="compositionally biased region" description="Basic residues" evidence="1">
    <location>
        <begin position="199"/>
        <end position="214"/>
    </location>
</feature>
<evidence type="ECO:0000313" key="2">
    <source>
        <dbReference type="EMBL" id="KFI65954.1"/>
    </source>
</evidence>
<feature type="region of interest" description="Disordered" evidence="1">
    <location>
        <begin position="166"/>
        <end position="280"/>
    </location>
</feature>
<proteinExistence type="predicted"/>
<name>A0A087B4K4_9BIFI</name>
<dbReference type="EMBL" id="JGYV01000001">
    <property type="protein sequence ID" value="KFI65954.1"/>
    <property type="molecule type" value="Genomic_DNA"/>
</dbReference>
<comment type="caution">
    <text evidence="2">The sequence shown here is derived from an EMBL/GenBank/DDBJ whole genome shotgun (WGS) entry which is preliminary data.</text>
</comment>
<keyword evidence="3" id="KW-1185">Reference proteome</keyword>
<organism evidence="2 3">
    <name type="scientific">Bifidobacterium cuniculi</name>
    <dbReference type="NCBI Taxonomy" id="1688"/>
    <lineage>
        <taxon>Bacteria</taxon>
        <taxon>Bacillati</taxon>
        <taxon>Actinomycetota</taxon>
        <taxon>Actinomycetes</taxon>
        <taxon>Bifidobacteriales</taxon>
        <taxon>Bifidobacteriaceae</taxon>
        <taxon>Bifidobacterium</taxon>
    </lineage>
</organism>
<dbReference type="Proteomes" id="UP000029067">
    <property type="component" value="Unassembled WGS sequence"/>
</dbReference>